<accession>A0ACB7PIW5</accession>
<name>A0ACB7PIW5_9PEZI</name>
<protein>
    <submittedName>
        <fullName evidence="1">Uncharacterized protein</fullName>
    </submittedName>
</protein>
<evidence type="ECO:0000313" key="1">
    <source>
        <dbReference type="EMBL" id="KAH6640341.1"/>
    </source>
</evidence>
<comment type="caution">
    <text evidence="1">The sequence shown here is derived from an EMBL/GenBank/DDBJ whole genome shotgun (WGS) entry which is preliminary data.</text>
</comment>
<sequence>MAPASTTNKRGMHARSSTKSLAPRFGGFVTLALGQSRNGGHNRRRLTGWGSRMSLSGFQSPRFLLLQESPTPREQEMREKSKAESVEDKKQRKRLRRPRLLSAATAPPIAIERRRPRLISTCMVSPYSRVSRRGEAVSIPVSSDGWASCSARTVPREVPTYKEVIARFLFQVPQARRLHWKVKSQSTKEGNRQGRWRFCPRQNCPIRDNNRMPIVRPWSPTTGATGLSANQFTI</sequence>
<proteinExistence type="predicted"/>
<gene>
    <name evidence="1" type="ORF">F5144DRAFT_91118</name>
</gene>
<dbReference type="EMBL" id="JAGIZQ010000002">
    <property type="protein sequence ID" value="KAH6640341.1"/>
    <property type="molecule type" value="Genomic_DNA"/>
</dbReference>
<organism evidence="1 2">
    <name type="scientific">Chaetomium tenue</name>
    <dbReference type="NCBI Taxonomy" id="1854479"/>
    <lineage>
        <taxon>Eukaryota</taxon>
        <taxon>Fungi</taxon>
        <taxon>Dikarya</taxon>
        <taxon>Ascomycota</taxon>
        <taxon>Pezizomycotina</taxon>
        <taxon>Sordariomycetes</taxon>
        <taxon>Sordariomycetidae</taxon>
        <taxon>Sordariales</taxon>
        <taxon>Chaetomiaceae</taxon>
        <taxon>Chaetomium</taxon>
    </lineage>
</organism>
<reference evidence="1 2" key="1">
    <citation type="journal article" date="2021" name="Nat. Commun.">
        <title>Genetic determinants of endophytism in the Arabidopsis root mycobiome.</title>
        <authorList>
            <person name="Mesny F."/>
            <person name="Miyauchi S."/>
            <person name="Thiergart T."/>
            <person name="Pickel B."/>
            <person name="Atanasova L."/>
            <person name="Karlsson M."/>
            <person name="Huettel B."/>
            <person name="Barry K.W."/>
            <person name="Haridas S."/>
            <person name="Chen C."/>
            <person name="Bauer D."/>
            <person name="Andreopoulos W."/>
            <person name="Pangilinan J."/>
            <person name="LaButti K."/>
            <person name="Riley R."/>
            <person name="Lipzen A."/>
            <person name="Clum A."/>
            <person name="Drula E."/>
            <person name="Henrissat B."/>
            <person name="Kohler A."/>
            <person name="Grigoriev I.V."/>
            <person name="Martin F.M."/>
            <person name="Hacquard S."/>
        </authorList>
    </citation>
    <scope>NUCLEOTIDE SEQUENCE [LARGE SCALE GENOMIC DNA]</scope>
    <source>
        <strain evidence="1 2">MPI-SDFR-AT-0079</strain>
    </source>
</reference>
<dbReference type="Proteomes" id="UP000724584">
    <property type="component" value="Unassembled WGS sequence"/>
</dbReference>
<keyword evidence="2" id="KW-1185">Reference proteome</keyword>
<evidence type="ECO:0000313" key="2">
    <source>
        <dbReference type="Proteomes" id="UP000724584"/>
    </source>
</evidence>